<evidence type="ECO:0000313" key="3">
    <source>
        <dbReference type="Proteomes" id="UP000596661"/>
    </source>
</evidence>
<proteinExistence type="predicted"/>
<dbReference type="EMBL" id="UZAU01000640">
    <property type="status" value="NOT_ANNOTATED_CDS"/>
    <property type="molecule type" value="Genomic_DNA"/>
</dbReference>
<organism evidence="2 3">
    <name type="scientific">Cannabis sativa</name>
    <name type="common">Hemp</name>
    <name type="synonym">Marijuana</name>
    <dbReference type="NCBI Taxonomy" id="3483"/>
    <lineage>
        <taxon>Eukaryota</taxon>
        <taxon>Viridiplantae</taxon>
        <taxon>Streptophyta</taxon>
        <taxon>Embryophyta</taxon>
        <taxon>Tracheophyta</taxon>
        <taxon>Spermatophyta</taxon>
        <taxon>Magnoliopsida</taxon>
        <taxon>eudicotyledons</taxon>
        <taxon>Gunneridae</taxon>
        <taxon>Pentapetalae</taxon>
        <taxon>rosids</taxon>
        <taxon>fabids</taxon>
        <taxon>Rosales</taxon>
        <taxon>Cannabaceae</taxon>
        <taxon>Cannabis</taxon>
    </lineage>
</organism>
<reference evidence="2" key="2">
    <citation type="submission" date="2021-03" db="UniProtKB">
        <authorList>
            <consortium name="EnsemblPlants"/>
        </authorList>
    </citation>
    <scope>IDENTIFICATION</scope>
</reference>
<sequence length="93" mass="10499">MHGIDVIRVTVLKCMRIFFVGPNGGYGGMATLCHNATERPRVNQISTEHHILNQYVEALGFIDVFWGSEGSGVRSRSRSRERLTHRARVESTQ</sequence>
<evidence type="ECO:0000313" key="2">
    <source>
        <dbReference type="EnsemblPlants" id="cds.novel_model_6051_5bd9a17a"/>
    </source>
</evidence>
<dbReference type="AlphaFoldDB" id="A0A803R7M0"/>
<accession>A0A803R7M0</accession>
<name>A0A803R7M0_CANSA</name>
<evidence type="ECO:0000256" key="1">
    <source>
        <dbReference type="SAM" id="MobiDB-lite"/>
    </source>
</evidence>
<reference evidence="2" key="1">
    <citation type="submission" date="2018-11" db="EMBL/GenBank/DDBJ databases">
        <authorList>
            <person name="Grassa J C."/>
        </authorList>
    </citation>
    <scope>NUCLEOTIDE SEQUENCE [LARGE SCALE GENOMIC DNA]</scope>
</reference>
<feature type="region of interest" description="Disordered" evidence="1">
    <location>
        <begin position="70"/>
        <end position="93"/>
    </location>
</feature>
<feature type="compositionally biased region" description="Basic and acidic residues" evidence="1">
    <location>
        <begin position="78"/>
        <end position="93"/>
    </location>
</feature>
<dbReference type="Gramene" id="novel_model_6051_5bd9a17a">
    <property type="protein sequence ID" value="cds.novel_model_6051_5bd9a17a"/>
    <property type="gene ID" value="novel_gene_3110_5bd9a17a"/>
</dbReference>
<dbReference type="Proteomes" id="UP000596661">
    <property type="component" value="Chromosome 7"/>
</dbReference>
<protein>
    <submittedName>
        <fullName evidence="2">Uncharacterized protein</fullName>
    </submittedName>
</protein>
<dbReference type="EnsemblPlants" id="novel_model_6051_5bd9a17a">
    <property type="protein sequence ID" value="cds.novel_model_6051_5bd9a17a"/>
    <property type="gene ID" value="novel_gene_3110_5bd9a17a"/>
</dbReference>
<dbReference type="OMA" id="LCHNATE"/>
<keyword evidence="3" id="KW-1185">Reference proteome</keyword>